<keyword evidence="2" id="KW-0732">Signal</keyword>
<gene>
    <name evidence="4" type="ordered locus">Os11g0658900</name>
    <name evidence="4" type="ORF">OSNPB_110658900</name>
</gene>
<dbReference type="GO" id="GO:0016042">
    <property type="term" value="P:lipid catabolic process"/>
    <property type="evidence" value="ECO:0007669"/>
    <property type="project" value="InterPro"/>
</dbReference>
<dbReference type="PANTHER" id="PTHR46023:SF7">
    <property type="entry name" value="FUNGAL LIPASE-LIKE DOMAIN-CONTAINING PROTEIN"/>
    <property type="match status" value="1"/>
</dbReference>
<dbReference type="Pfam" id="PF03893">
    <property type="entry name" value="Lipase3_N"/>
    <property type="match status" value="1"/>
</dbReference>
<evidence type="ECO:0000256" key="1">
    <source>
        <dbReference type="SAM" id="MobiDB-lite"/>
    </source>
</evidence>
<dbReference type="Proteomes" id="UP000059680">
    <property type="component" value="Chromosome 11"/>
</dbReference>
<sequence>GVASAAAAATAVLVYVALSSSGGGGEAARLRRPEEEDEEESKKRWPERAPASWREAAAVAARTVGFTYRETLGRWPLGDIAFGIRHYMRIQGNLQHEYTGRSCVPLEGPVTRQELIAILRYLRLCMFFAKKPYEVFLEFGGYGQSDILIRKSKARLLAMYIAEWLQQLGGLQIRPFPVSAEQLSNFQTTELRSLGIQWVPVLQQS</sequence>
<feature type="region of interest" description="Disordered" evidence="1">
    <location>
        <begin position="20"/>
        <end position="49"/>
    </location>
</feature>
<dbReference type="EMBL" id="AP014967">
    <property type="protein sequence ID" value="BAT15124.1"/>
    <property type="molecule type" value="Genomic_DNA"/>
</dbReference>
<evidence type="ECO:0000313" key="5">
    <source>
        <dbReference type="Proteomes" id="UP000059680"/>
    </source>
</evidence>
<feature type="domain" description="Mono-/di-acylglycerol lipase N-terminal" evidence="3">
    <location>
        <begin position="49"/>
        <end position="93"/>
    </location>
</feature>
<evidence type="ECO:0000256" key="2">
    <source>
        <dbReference type="SAM" id="SignalP"/>
    </source>
</evidence>
<evidence type="ECO:0000259" key="3">
    <source>
        <dbReference type="Pfam" id="PF03893"/>
    </source>
</evidence>
<reference evidence="4 5" key="2">
    <citation type="journal article" date="2013" name="Plant Cell Physiol.">
        <title>Rice Annotation Project Database (RAP-DB): an integrative and interactive database for rice genomics.</title>
        <authorList>
            <person name="Sakai H."/>
            <person name="Lee S.S."/>
            <person name="Tanaka T."/>
            <person name="Numa H."/>
            <person name="Kim J."/>
            <person name="Kawahara Y."/>
            <person name="Wakimoto H."/>
            <person name="Yang C.C."/>
            <person name="Iwamoto M."/>
            <person name="Abe T."/>
            <person name="Yamada Y."/>
            <person name="Muto A."/>
            <person name="Inokuchi H."/>
            <person name="Ikemura T."/>
            <person name="Matsumoto T."/>
            <person name="Sasaki T."/>
            <person name="Itoh T."/>
        </authorList>
    </citation>
    <scope>NUCLEOTIDE SEQUENCE [LARGE SCALE GENOMIC DNA]</scope>
    <source>
        <strain evidence="5">cv. Nipponbare</strain>
    </source>
</reference>
<feature type="non-terminal residue" evidence="4">
    <location>
        <position position="1"/>
    </location>
</feature>
<dbReference type="AlphaFoldDB" id="A0A0P0Y4X6"/>
<dbReference type="InParanoid" id="A0A0P0Y4X6"/>
<evidence type="ECO:0000313" key="4">
    <source>
        <dbReference type="EMBL" id="BAT15124.1"/>
    </source>
</evidence>
<reference evidence="4 5" key="3">
    <citation type="journal article" date="2013" name="Rice">
        <title>Improvement of the Oryza sativa Nipponbare reference genome using next generation sequence and optical map data.</title>
        <authorList>
            <person name="Kawahara Y."/>
            <person name="de la Bastide M."/>
            <person name="Hamilton J.P."/>
            <person name="Kanamori H."/>
            <person name="McCombie W.R."/>
            <person name="Ouyang S."/>
            <person name="Schwartz D.C."/>
            <person name="Tanaka T."/>
            <person name="Wu J."/>
            <person name="Zhou S."/>
            <person name="Childs K.L."/>
            <person name="Davidson R.M."/>
            <person name="Lin H."/>
            <person name="Quesada-Ocampo L."/>
            <person name="Vaillancourt B."/>
            <person name="Sakai H."/>
            <person name="Lee S.S."/>
            <person name="Kim J."/>
            <person name="Numa H."/>
            <person name="Itoh T."/>
            <person name="Buell C.R."/>
            <person name="Matsumoto T."/>
        </authorList>
    </citation>
    <scope>NUCLEOTIDE SEQUENCE [LARGE SCALE GENOMIC DNA]</scope>
    <source>
        <strain evidence="5">cv. Nipponbare</strain>
    </source>
</reference>
<protein>
    <submittedName>
        <fullName evidence="4">Os11g0658900 protein</fullName>
    </submittedName>
</protein>
<feature type="chain" id="PRO_5006057384" evidence="2">
    <location>
        <begin position="28"/>
        <end position="205"/>
    </location>
</feature>
<dbReference type="Gramene" id="Os11t0658900-01">
    <property type="protein sequence ID" value="Os11t0658900-01"/>
    <property type="gene ID" value="Os11g0658900"/>
</dbReference>
<dbReference type="PANTHER" id="PTHR46023">
    <property type="entry name" value="LIPASE CLASS 3 PROTEIN-LIKE"/>
    <property type="match status" value="1"/>
</dbReference>
<feature type="compositionally biased region" description="Basic and acidic residues" evidence="1">
    <location>
        <begin position="28"/>
        <end position="47"/>
    </location>
</feature>
<organism evidence="4 5">
    <name type="scientific">Oryza sativa subsp. japonica</name>
    <name type="common">Rice</name>
    <dbReference type="NCBI Taxonomy" id="39947"/>
    <lineage>
        <taxon>Eukaryota</taxon>
        <taxon>Viridiplantae</taxon>
        <taxon>Streptophyta</taxon>
        <taxon>Embryophyta</taxon>
        <taxon>Tracheophyta</taxon>
        <taxon>Spermatophyta</taxon>
        <taxon>Magnoliopsida</taxon>
        <taxon>Liliopsida</taxon>
        <taxon>Poales</taxon>
        <taxon>Poaceae</taxon>
        <taxon>BOP clade</taxon>
        <taxon>Oryzoideae</taxon>
        <taxon>Oryzeae</taxon>
        <taxon>Oryzinae</taxon>
        <taxon>Oryza</taxon>
        <taxon>Oryza sativa</taxon>
    </lineage>
</organism>
<proteinExistence type="predicted"/>
<reference evidence="5" key="1">
    <citation type="journal article" date="2005" name="Nature">
        <title>The map-based sequence of the rice genome.</title>
        <authorList>
            <consortium name="International rice genome sequencing project (IRGSP)"/>
            <person name="Matsumoto T."/>
            <person name="Wu J."/>
            <person name="Kanamori H."/>
            <person name="Katayose Y."/>
            <person name="Fujisawa M."/>
            <person name="Namiki N."/>
            <person name="Mizuno H."/>
            <person name="Yamamoto K."/>
            <person name="Antonio B.A."/>
            <person name="Baba T."/>
            <person name="Sakata K."/>
            <person name="Nagamura Y."/>
            <person name="Aoki H."/>
            <person name="Arikawa K."/>
            <person name="Arita K."/>
            <person name="Bito T."/>
            <person name="Chiden Y."/>
            <person name="Fujitsuka N."/>
            <person name="Fukunaka R."/>
            <person name="Hamada M."/>
            <person name="Harada C."/>
            <person name="Hayashi A."/>
            <person name="Hijishita S."/>
            <person name="Honda M."/>
            <person name="Hosokawa S."/>
            <person name="Ichikawa Y."/>
            <person name="Idonuma A."/>
            <person name="Iijima M."/>
            <person name="Ikeda M."/>
            <person name="Ikeno M."/>
            <person name="Ito K."/>
            <person name="Ito S."/>
            <person name="Ito T."/>
            <person name="Ito Y."/>
            <person name="Ito Y."/>
            <person name="Iwabuchi A."/>
            <person name="Kamiya K."/>
            <person name="Karasawa W."/>
            <person name="Kurita K."/>
            <person name="Katagiri S."/>
            <person name="Kikuta A."/>
            <person name="Kobayashi H."/>
            <person name="Kobayashi N."/>
            <person name="Machita K."/>
            <person name="Maehara T."/>
            <person name="Masukawa M."/>
            <person name="Mizubayashi T."/>
            <person name="Mukai Y."/>
            <person name="Nagasaki H."/>
            <person name="Nagata Y."/>
            <person name="Naito S."/>
            <person name="Nakashima M."/>
            <person name="Nakama Y."/>
            <person name="Nakamichi Y."/>
            <person name="Nakamura M."/>
            <person name="Meguro A."/>
            <person name="Negishi M."/>
            <person name="Ohta I."/>
            <person name="Ohta T."/>
            <person name="Okamoto M."/>
            <person name="Ono N."/>
            <person name="Saji S."/>
            <person name="Sakaguchi M."/>
            <person name="Sakai K."/>
            <person name="Shibata M."/>
            <person name="Shimokawa T."/>
            <person name="Song J."/>
            <person name="Takazaki Y."/>
            <person name="Terasawa K."/>
            <person name="Tsugane M."/>
            <person name="Tsuji K."/>
            <person name="Ueda S."/>
            <person name="Waki K."/>
            <person name="Yamagata H."/>
            <person name="Yamamoto M."/>
            <person name="Yamamoto S."/>
            <person name="Yamane H."/>
            <person name="Yoshiki S."/>
            <person name="Yoshihara R."/>
            <person name="Yukawa K."/>
            <person name="Zhong H."/>
            <person name="Yano M."/>
            <person name="Yuan Q."/>
            <person name="Ouyang S."/>
            <person name="Liu J."/>
            <person name="Jones K.M."/>
            <person name="Gansberger K."/>
            <person name="Moffat K."/>
            <person name="Hill J."/>
            <person name="Bera J."/>
            <person name="Fadrosh D."/>
            <person name="Jin S."/>
            <person name="Johri S."/>
            <person name="Kim M."/>
            <person name="Overton L."/>
            <person name="Reardon M."/>
            <person name="Tsitrin T."/>
            <person name="Vuong H."/>
            <person name="Weaver B."/>
            <person name="Ciecko A."/>
            <person name="Tallon L."/>
            <person name="Jackson J."/>
            <person name="Pai G."/>
            <person name="Aken S.V."/>
            <person name="Utterback T."/>
            <person name="Reidmuller S."/>
            <person name="Feldblyum T."/>
            <person name="Hsiao J."/>
            <person name="Zismann V."/>
            <person name="Iobst S."/>
            <person name="de Vazeille A.R."/>
            <person name="Buell C.R."/>
            <person name="Ying K."/>
            <person name="Li Y."/>
            <person name="Lu T."/>
            <person name="Huang Y."/>
            <person name="Zhao Q."/>
            <person name="Feng Q."/>
            <person name="Zhang L."/>
            <person name="Zhu J."/>
            <person name="Weng Q."/>
            <person name="Mu J."/>
            <person name="Lu Y."/>
            <person name="Fan D."/>
            <person name="Liu Y."/>
            <person name="Guan J."/>
            <person name="Zhang Y."/>
            <person name="Yu S."/>
            <person name="Liu X."/>
            <person name="Zhang Y."/>
            <person name="Hong G."/>
            <person name="Han B."/>
            <person name="Choisne N."/>
            <person name="Demange N."/>
            <person name="Orjeda G."/>
            <person name="Samain S."/>
            <person name="Cattolico L."/>
            <person name="Pelletier E."/>
            <person name="Couloux A."/>
            <person name="Segurens B."/>
            <person name="Wincker P."/>
            <person name="D'Hont A."/>
            <person name="Scarpelli C."/>
            <person name="Weissenbach J."/>
            <person name="Salanoubat M."/>
            <person name="Quetier F."/>
            <person name="Yu Y."/>
            <person name="Kim H.R."/>
            <person name="Rambo T."/>
            <person name="Currie J."/>
            <person name="Collura K."/>
            <person name="Luo M."/>
            <person name="Yang T."/>
            <person name="Ammiraju J.S.S."/>
            <person name="Engler F."/>
            <person name="Soderlund C."/>
            <person name="Wing R.A."/>
            <person name="Palmer L.E."/>
            <person name="de la Bastide M."/>
            <person name="Spiegel L."/>
            <person name="Nascimento L."/>
            <person name="Zutavern T."/>
            <person name="O'Shaughnessy A."/>
            <person name="Dike S."/>
            <person name="Dedhia N."/>
            <person name="Preston R."/>
            <person name="Balija V."/>
            <person name="McCombie W.R."/>
            <person name="Chow T."/>
            <person name="Chen H."/>
            <person name="Chung M."/>
            <person name="Chen C."/>
            <person name="Shaw J."/>
            <person name="Wu H."/>
            <person name="Hsiao K."/>
            <person name="Chao Y."/>
            <person name="Chu M."/>
            <person name="Cheng C."/>
            <person name="Hour A."/>
            <person name="Lee P."/>
            <person name="Lin S."/>
            <person name="Lin Y."/>
            <person name="Liou J."/>
            <person name="Liu S."/>
            <person name="Hsing Y."/>
            <person name="Raghuvanshi S."/>
            <person name="Mohanty A."/>
            <person name="Bharti A.K."/>
            <person name="Gaur A."/>
            <person name="Gupta V."/>
            <person name="Kumar D."/>
            <person name="Ravi V."/>
            <person name="Vij S."/>
            <person name="Kapur A."/>
            <person name="Khurana P."/>
            <person name="Khurana P."/>
            <person name="Khurana J.P."/>
            <person name="Tyagi A.K."/>
            <person name="Gaikwad K."/>
            <person name="Singh A."/>
            <person name="Dalal V."/>
            <person name="Srivastava S."/>
            <person name="Dixit A."/>
            <person name="Pal A.K."/>
            <person name="Ghazi I.A."/>
            <person name="Yadav M."/>
            <person name="Pandit A."/>
            <person name="Bhargava A."/>
            <person name="Sureshbabu K."/>
            <person name="Batra K."/>
            <person name="Sharma T.R."/>
            <person name="Mohapatra T."/>
            <person name="Singh N.K."/>
            <person name="Messing J."/>
            <person name="Nelson A.B."/>
            <person name="Fuks G."/>
            <person name="Kavchok S."/>
            <person name="Keizer G."/>
            <person name="Linton E."/>
            <person name="Llaca V."/>
            <person name="Song R."/>
            <person name="Tanyolac B."/>
            <person name="Young S."/>
            <person name="Ho-Il K."/>
            <person name="Hahn J.H."/>
            <person name="Sangsakoo G."/>
            <person name="Vanavichit A."/>
            <person name="de Mattos Luiz.A.T."/>
            <person name="Zimmer P.D."/>
            <person name="Malone G."/>
            <person name="Dellagostin O."/>
            <person name="de Oliveira A.C."/>
            <person name="Bevan M."/>
            <person name="Bancroft I."/>
            <person name="Minx P."/>
            <person name="Cordum H."/>
            <person name="Wilson R."/>
            <person name="Cheng Z."/>
            <person name="Jin W."/>
            <person name="Jiang J."/>
            <person name="Leong S.A."/>
            <person name="Iwama H."/>
            <person name="Gojobori T."/>
            <person name="Itoh T."/>
            <person name="Niimura Y."/>
            <person name="Fujii Y."/>
            <person name="Habara T."/>
            <person name="Sakai H."/>
            <person name="Sato Y."/>
            <person name="Wilson G."/>
            <person name="Kumar K."/>
            <person name="McCouch S."/>
            <person name="Juretic N."/>
            <person name="Hoen D."/>
            <person name="Wright S."/>
            <person name="Bruskiewich R."/>
            <person name="Bureau T."/>
            <person name="Miyao A."/>
            <person name="Hirochika H."/>
            <person name="Nishikawa T."/>
            <person name="Kadowaki K."/>
            <person name="Sugiura M."/>
            <person name="Burr B."/>
            <person name="Sasaki T."/>
        </authorList>
    </citation>
    <scope>NUCLEOTIDE SEQUENCE [LARGE SCALE GENOMIC DNA]</scope>
    <source>
        <strain evidence="5">cv. Nipponbare</strain>
    </source>
</reference>
<dbReference type="InterPro" id="IPR005592">
    <property type="entry name" value="Mono/diacylglycerol_lipase_N"/>
</dbReference>
<feature type="signal peptide" evidence="2">
    <location>
        <begin position="1"/>
        <end position="27"/>
    </location>
</feature>
<keyword evidence="5" id="KW-1185">Reference proteome</keyword>
<dbReference type="PaxDb" id="39947-A0A0P0Y4X6"/>
<dbReference type="FunCoup" id="A0A0P0Y4X6">
    <property type="interactions" value="40"/>
</dbReference>
<name>A0A0P0Y4X6_ORYSJ</name>
<accession>A0A0P0Y4X6</accession>
<dbReference type="eggNOG" id="KOG2088">
    <property type="taxonomic scope" value="Eukaryota"/>
</dbReference>